<evidence type="ECO:0000313" key="1">
    <source>
        <dbReference type="EMBL" id="SDF84570.1"/>
    </source>
</evidence>
<dbReference type="Proteomes" id="UP000183812">
    <property type="component" value="Unassembled WGS sequence"/>
</dbReference>
<proteinExistence type="predicted"/>
<organism evidence="1 2">
    <name type="scientific">Rhodobacter capsulatus</name>
    <name type="common">Rhodopseudomonas capsulata</name>
    <dbReference type="NCBI Taxonomy" id="1061"/>
    <lineage>
        <taxon>Bacteria</taxon>
        <taxon>Pseudomonadati</taxon>
        <taxon>Pseudomonadota</taxon>
        <taxon>Alphaproteobacteria</taxon>
        <taxon>Rhodobacterales</taxon>
        <taxon>Rhodobacter group</taxon>
        <taxon>Rhodobacter</taxon>
    </lineage>
</organism>
<dbReference type="OrthoDB" id="7860387at2"/>
<accession>A0A1G7PGE6</accession>
<sequence length="82" mass="9378">MAEEFGIERAAEIARTAEHLPRRVPLAKEWIAAVWSNQGLTDAEIARRLHVTDVTVRAWRAKKPWRGLRKAKSADPRQLPLI</sequence>
<dbReference type="RefSeq" id="WP_139182471.1">
    <property type="nucleotide sequence ID" value="NZ_CP119563.1"/>
</dbReference>
<dbReference type="EMBL" id="FNAY01000018">
    <property type="protein sequence ID" value="SDF84570.1"/>
    <property type="molecule type" value="Genomic_DNA"/>
</dbReference>
<gene>
    <name evidence="1" type="ORF">SAMN04244550_02954</name>
</gene>
<dbReference type="AlphaFoldDB" id="A0A1G7PGE6"/>
<evidence type="ECO:0008006" key="3">
    <source>
        <dbReference type="Google" id="ProtNLM"/>
    </source>
</evidence>
<protein>
    <recommendedName>
        <fullName evidence="3">Homeodomain-like domain-containing protein</fullName>
    </recommendedName>
</protein>
<reference evidence="1 2" key="1">
    <citation type="submission" date="2016-10" db="EMBL/GenBank/DDBJ databases">
        <authorList>
            <person name="de Groot N.N."/>
        </authorList>
    </citation>
    <scope>NUCLEOTIDE SEQUENCE [LARGE SCALE GENOMIC DNA]</scope>
    <source>
        <strain evidence="2">DSM 938 / 37b4</strain>
    </source>
</reference>
<name>A0A1G7PGE6_RHOCA</name>
<evidence type="ECO:0000313" key="2">
    <source>
        <dbReference type="Proteomes" id="UP000183812"/>
    </source>
</evidence>